<dbReference type="Proteomes" id="UP000278792">
    <property type="component" value="Unassembled WGS sequence"/>
</dbReference>
<name>A0A3N3DNV8_9VIBR</name>
<comment type="caution">
    <text evidence="1">The sequence shown here is derived from an EMBL/GenBank/DDBJ whole genome shotgun (WGS) entry which is preliminary data.</text>
</comment>
<protein>
    <submittedName>
        <fullName evidence="1">Response regulator</fullName>
    </submittedName>
</protein>
<evidence type="ECO:0000313" key="2">
    <source>
        <dbReference type="Proteomes" id="UP000278792"/>
    </source>
</evidence>
<sequence length="359" mass="41895">MQPFHIITLRNRISSAIKRKKILHELYKFDKDRNYDEGLNVCEQLSPFYPEYYFLIEKFRASFLSLKELHENAREVYEGVLKKKQFNWAKIGLANEMGKSGHLEEATDIIEEMLRVTPEDVSVRMGAANIRLLNDDIPRAIAELEVASKLVPGNSERELVIVNLCLSKNEFKTALERYDLYLKINKDTYRDCIFARINNIRVLLYSCKSSDDKTPLINEAKSILTKVRMHFDQSLHDEIELLLAHIALLTNNYKLAISIINKVFMNNNLNHFYAAYHMCWLLNELCYESEFCHSIKRLNALLDKNQSSAIILSSKIVMESEIVKLNEIKLRFLKDKYKEIKSNKGDMQALIKIYLSIKN</sequence>
<gene>
    <name evidence="1" type="ORF">EGH82_23605</name>
</gene>
<organism evidence="1 2">
    <name type="scientific">Vibrio ponticus</name>
    <dbReference type="NCBI Taxonomy" id="265668"/>
    <lineage>
        <taxon>Bacteria</taxon>
        <taxon>Pseudomonadati</taxon>
        <taxon>Pseudomonadota</taxon>
        <taxon>Gammaproteobacteria</taxon>
        <taxon>Vibrionales</taxon>
        <taxon>Vibrionaceae</taxon>
        <taxon>Vibrio</taxon>
    </lineage>
</organism>
<accession>A0A3N3DNV8</accession>
<dbReference type="SUPFAM" id="SSF48452">
    <property type="entry name" value="TPR-like"/>
    <property type="match status" value="1"/>
</dbReference>
<dbReference type="EMBL" id="RKIK01000194">
    <property type="protein sequence ID" value="ROV56163.1"/>
    <property type="molecule type" value="Genomic_DNA"/>
</dbReference>
<proteinExistence type="predicted"/>
<feature type="non-terminal residue" evidence="1">
    <location>
        <position position="359"/>
    </location>
</feature>
<dbReference type="InterPro" id="IPR011990">
    <property type="entry name" value="TPR-like_helical_dom_sf"/>
</dbReference>
<dbReference type="AlphaFoldDB" id="A0A3N3DNV8"/>
<dbReference type="Gene3D" id="1.25.40.10">
    <property type="entry name" value="Tetratricopeptide repeat domain"/>
    <property type="match status" value="1"/>
</dbReference>
<evidence type="ECO:0000313" key="1">
    <source>
        <dbReference type="EMBL" id="ROV56163.1"/>
    </source>
</evidence>
<reference evidence="1 2" key="1">
    <citation type="submission" date="2018-11" db="EMBL/GenBank/DDBJ databases">
        <title>Vibrio ponticus strain CAIM 1751 pathogenic for the snapper Lutjanus guttatus.</title>
        <authorList>
            <person name="Soto-Rodriguez S."/>
            <person name="Lozano-Olvera R."/>
            <person name="Gomez-Gil B."/>
        </authorList>
    </citation>
    <scope>NUCLEOTIDE SEQUENCE [LARGE SCALE GENOMIC DNA]</scope>
    <source>
        <strain evidence="1 2">CAIM 1751</strain>
    </source>
</reference>